<evidence type="ECO:0000313" key="10">
    <source>
        <dbReference type="Proteomes" id="UP000003860"/>
    </source>
</evidence>
<dbReference type="InterPro" id="IPR004869">
    <property type="entry name" value="MMPL_dom"/>
</dbReference>
<sequence length="1022" mass="110535">MKTIIKSRWAIFSIWLLATVLLTISQPDINSILQQRGQSPLPDNSPSVVADSIKKKMESSEGTNNLIVFYSQNGLSNEEMNRIDDTVKDITASSSKLGIEKVVDPFSNPDVKNSLISADGTTLMVSFKLNKLDRKVDDIKAAFESKLKNVGVEYYLTGQDFIANDYVNASVSGIEKSAILTVFFILIILIIMFRSVVTPVVSLLTVAFSYLVSIGIAAQLIDKANFPVTTLTQILLVMILFGIGTDYNILLFNRFKEELSHGSSTDEAIIQTYKTAGKTIAFSVLTILIAFFSLIFSESPIYKSGIVVVIGAAILLLQIMTLTPFSMKVLGKRIFWPSKSADGHNESKLWGKVSTFSTKRSLFSIMVVVIIIGATVFFYQQKLSFDQIGELGDSHPSSKGFGIVAEHFGKGEAISSTLVLESNGTLDNNDALSVIDKITENIKNIDGVKQVASVTQPRGTQIDNFYISNQMTAVTKGLTTMQDGLNKMGTGFGEGQAKLDSADFSKIDEMVDGTAKLHDAMSALTSGLSQLQAGLADGTDDSATISNGIVAIEKNLSTMSSGLKTLIDNYSAMQTGFKETGRYYQDVTNALLGIKATLPQMQSMVAALGDSYTNSKNDPNYSGLKNSIDSLISTLKDITPEGVNALNSRYNAITAGFGEANKNLTIMSAGLSQMAVGLNKVNSGLTKASKGVGTIVTNMNSVTEGLDKMKSGQRQLASGLNNFSSFGTQLSDVSTALKDISGGLEKSKDFLSQYNKEKTFHIPAEALTSGDFKPALDTFMSSDRTVTKMIIVLKYDPYSMDAINTIQEINTAVTNGVKGTVLSDARFGVAGPSSTTNDMNDVLNRDLTRMIIIVLTGIFLVLLFIIRSFWTSIFITISLVGSYFAAIFVSNTIFIQIMHYTGLSSFVPFFSFIIIAALGVDYSIFLMMRFKEYKHLPPKDAIVKASKQIGGVVMSAVIILGGTFATLMPSGLLLLSELAVTVIAGLAILCFIMLLVFLPAMISLVNKITKLGLENNEKDCSL</sequence>
<proteinExistence type="inferred from homology"/>
<dbReference type="PANTHER" id="PTHR33406">
    <property type="entry name" value="MEMBRANE PROTEIN MJ1562-RELATED"/>
    <property type="match status" value="1"/>
</dbReference>
<comment type="caution">
    <text evidence="9">The sequence shown here is derived from an EMBL/GenBank/DDBJ whole genome shotgun (WGS) entry which is preliminary data.</text>
</comment>
<dbReference type="EMBL" id="ACXX02000003">
    <property type="protein sequence ID" value="EGD48491.1"/>
    <property type="molecule type" value="Genomic_DNA"/>
</dbReference>
<feature type="transmembrane region" description="Helical" evidence="7">
    <location>
        <begin position="177"/>
        <end position="193"/>
    </location>
</feature>
<comment type="similarity">
    <text evidence="2">Belongs to the resistance-nodulation-cell division (RND) (TC 2.A.6) family. MmpL subfamily.</text>
</comment>
<feature type="transmembrane region" description="Helical" evidence="7">
    <location>
        <begin position="276"/>
        <end position="295"/>
    </location>
</feature>
<keyword evidence="5 7" id="KW-1133">Transmembrane helix</keyword>
<name>F1TAE8_9FIRM</name>
<keyword evidence="10" id="KW-1185">Reference proteome</keyword>
<dbReference type="eggNOG" id="COG1511">
    <property type="taxonomic scope" value="Bacteria"/>
</dbReference>
<feature type="transmembrane region" description="Helical" evidence="7">
    <location>
        <begin position="949"/>
        <end position="972"/>
    </location>
</feature>
<feature type="transmembrane region" description="Helical" evidence="7">
    <location>
        <begin position="233"/>
        <end position="255"/>
    </location>
</feature>
<feature type="transmembrane region" description="Helical" evidence="7">
    <location>
        <begin position="873"/>
        <end position="897"/>
    </location>
</feature>
<feature type="transmembrane region" description="Helical" evidence="7">
    <location>
        <begin position="301"/>
        <end position="323"/>
    </location>
</feature>
<protein>
    <submittedName>
        <fullName evidence="9">MmpL domain-containing protein</fullName>
    </submittedName>
</protein>
<feature type="transmembrane region" description="Helical" evidence="7">
    <location>
        <begin position="200"/>
        <end position="221"/>
    </location>
</feature>
<comment type="subcellular location">
    <subcellularLocation>
        <location evidence="1">Cell membrane</location>
        <topology evidence="1">Multi-pass membrane protein</topology>
    </subcellularLocation>
</comment>
<evidence type="ECO:0000256" key="5">
    <source>
        <dbReference type="ARBA" id="ARBA00022989"/>
    </source>
</evidence>
<evidence type="ECO:0000259" key="8">
    <source>
        <dbReference type="PROSITE" id="PS50156"/>
    </source>
</evidence>
<feature type="transmembrane region" description="Helical" evidence="7">
    <location>
        <begin position="362"/>
        <end position="379"/>
    </location>
</feature>
<accession>F1TAE8</accession>
<dbReference type="RefSeq" id="WP_004617551.1">
    <property type="nucleotide sequence ID" value="NZ_ACXX02000003.1"/>
</dbReference>
<evidence type="ECO:0000256" key="6">
    <source>
        <dbReference type="ARBA" id="ARBA00023136"/>
    </source>
</evidence>
<dbReference type="Pfam" id="PF03176">
    <property type="entry name" value="MMPL"/>
    <property type="match status" value="2"/>
</dbReference>
<evidence type="ECO:0000256" key="7">
    <source>
        <dbReference type="SAM" id="Phobius"/>
    </source>
</evidence>
<dbReference type="OrthoDB" id="9782006at2"/>
<dbReference type="PANTHER" id="PTHR33406:SF6">
    <property type="entry name" value="MEMBRANE PROTEIN YDGH-RELATED"/>
    <property type="match status" value="1"/>
</dbReference>
<organism evidence="9 10">
    <name type="scientific">Ruminiclostridium papyrosolvens DSM 2782</name>
    <dbReference type="NCBI Taxonomy" id="588581"/>
    <lineage>
        <taxon>Bacteria</taxon>
        <taxon>Bacillati</taxon>
        <taxon>Bacillota</taxon>
        <taxon>Clostridia</taxon>
        <taxon>Eubacteriales</taxon>
        <taxon>Oscillospiraceae</taxon>
        <taxon>Ruminiclostridium</taxon>
    </lineage>
</organism>
<dbReference type="InterPro" id="IPR050545">
    <property type="entry name" value="Mycobact_MmpL"/>
</dbReference>
<dbReference type="PROSITE" id="PS50156">
    <property type="entry name" value="SSD"/>
    <property type="match status" value="1"/>
</dbReference>
<feature type="transmembrane region" description="Helical" evidence="7">
    <location>
        <begin position="909"/>
        <end position="928"/>
    </location>
</feature>
<keyword evidence="4 7" id="KW-0812">Transmembrane</keyword>
<evidence type="ECO:0000256" key="2">
    <source>
        <dbReference type="ARBA" id="ARBA00010157"/>
    </source>
</evidence>
<evidence type="ECO:0000256" key="1">
    <source>
        <dbReference type="ARBA" id="ARBA00004651"/>
    </source>
</evidence>
<reference evidence="9" key="1">
    <citation type="submission" date="2009-07" db="EMBL/GenBank/DDBJ databases">
        <authorList>
            <consortium name="US DOE Joint Genome Institute (JGI-PGF)"/>
            <person name="Lucas S."/>
            <person name="Copeland A."/>
            <person name="Lapidus A."/>
            <person name="Glavina del Rio T."/>
            <person name="Tice H."/>
            <person name="Bruce D."/>
            <person name="Goodwin L."/>
            <person name="Pitluck S."/>
            <person name="Larimer F."/>
            <person name="Land M.L."/>
            <person name="Mouttaki H."/>
            <person name="He Z."/>
            <person name="Zhou J."/>
            <person name="Hemme C.L."/>
        </authorList>
    </citation>
    <scope>NUCLEOTIDE SEQUENCE [LARGE SCALE GENOMIC DNA]</scope>
    <source>
        <strain evidence="9">DSM 2782</strain>
    </source>
</reference>
<dbReference type="eggNOG" id="COG2409">
    <property type="taxonomic scope" value="Bacteria"/>
</dbReference>
<dbReference type="AlphaFoldDB" id="F1TAE8"/>
<evidence type="ECO:0000256" key="4">
    <source>
        <dbReference type="ARBA" id="ARBA00022692"/>
    </source>
</evidence>
<dbReference type="Gene3D" id="1.20.1640.10">
    <property type="entry name" value="Multidrug efflux transporter AcrB transmembrane domain"/>
    <property type="match status" value="2"/>
</dbReference>
<feature type="domain" description="SSD" evidence="8">
    <location>
        <begin position="200"/>
        <end position="332"/>
    </location>
</feature>
<reference evidence="9" key="2">
    <citation type="submission" date="2011-01" db="EMBL/GenBank/DDBJ databases">
        <title>The Non-contiguous Finished genome of Clostridium papyrosolvens.</title>
        <authorList>
            <person name="Lucas S."/>
            <person name="Copeland A."/>
            <person name="Lapidus A."/>
            <person name="Cheng J.-F."/>
            <person name="Goodwin L."/>
            <person name="Pitluck S."/>
            <person name="Misra M."/>
            <person name="Chertkov O."/>
            <person name="Detter J.C."/>
            <person name="Han C."/>
            <person name="Tapia R."/>
            <person name="Land M."/>
            <person name="Hauser L."/>
            <person name="Kyrpides N."/>
            <person name="Ivanova N."/>
            <person name="Pagani I."/>
            <person name="Mouttaki H."/>
            <person name="He Z."/>
            <person name="Zhou J."/>
            <person name="Hemme C.L."/>
            <person name="Woyke T."/>
        </authorList>
    </citation>
    <scope>NUCLEOTIDE SEQUENCE [LARGE SCALE GENOMIC DNA]</scope>
    <source>
        <strain evidence="9">DSM 2782</strain>
    </source>
</reference>
<dbReference type="STRING" id="588581.Cpap_2913"/>
<dbReference type="Gene3D" id="1.10.287.950">
    <property type="entry name" value="Methyl-accepting chemotaxis protein"/>
    <property type="match status" value="1"/>
</dbReference>
<dbReference type="Proteomes" id="UP000003860">
    <property type="component" value="Unassembled WGS sequence"/>
</dbReference>
<evidence type="ECO:0000313" key="9">
    <source>
        <dbReference type="EMBL" id="EGD48491.1"/>
    </source>
</evidence>
<dbReference type="SUPFAM" id="SSF82866">
    <property type="entry name" value="Multidrug efflux transporter AcrB transmembrane domain"/>
    <property type="match status" value="2"/>
</dbReference>
<evidence type="ECO:0000256" key="3">
    <source>
        <dbReference type="ARBA" id="ARBA00022475"/>
    </source>
</evidence>
<gene>
    <name evidence="9" type="ORF">Cpap_2913</name>
</gene>
<feature type="transmembrane region" description="Helical" evidence="7">
    <location>
        <begin position="847"/>
        <end position="866"/>
    </location>
</feature>
<dbReference type="GO" id="GO:0005886">
    <property type="term" value="C:plasma membrane"/>
    <property type="evidence" value="ECO:0007669"/>
    <property type="project" value="UniProtKB-SubCell"/>
</dbReference>
<feature type="transmembrane region" description="Helical" evidence="7">
    <location>
        <begin position="978"/>
        <end position="1002"/>
    </location>
</feature>
<keyword evidence="6 7" id="KW-0472">Membrane</keyword>
<dbReference type="InterPro" id="IPR000731">
    <property type="entry name" value="SSD"/>
</dbReference>
<keyword evidence="3" id="KW-1003">Cell membrane</keyword>